<dbReference type="AlphaFoldDB" id="A0A7C4RSU1"/>
<dbReference type="EMBL" id="DSUH01000242">
    <property type="protein sequence ID" value="HGU33258.1"/>
    <property type="molecule type" value="Genomic_DNA"/>
</dbReference>
<sequence length="178" mass="20148">MSDKPQPLHTIQEMAESLVNLSLSREVAAFAVRDVPMQADHTVLEYESRILQILGVGWAISYFMADRPEKQPLTEAYWNRMFDFSKNLSSVVSAALPENFDYMHVLKQRMDTYLSEFSDLETPSHSTSSLQNDILTRVGLTFARLCGGPDDVHLILAGNRLFHLSLEGVKHYLTSVLD</sequence>
<evidence type="ECO:0000313" key="1">
    <source>
        <dbReference type="EMBL" id="HGU33258.1"/>
    </source>
</evidence>
<name>A0A7C4RSU1_9BACT</name>
<comment type="caution">
    <text evidence="1">The sequence shown here is derived from an EMBL/GenBank/DDBJ whole genome shotgun (WGS) entry which is preliminary data.</text>
</comment>
<organism evidence="1">
    <name type="scientific">Desulfatirhabdium butyrativorans</name>
    <dbReference type="NCBI Taxonomy" id="340467"/>
    <lineage>
        <taxon>Bacteria</taxon>
        <taxon>Pseudomonadati</taxon>
        <taxon>Thermodesulfobacteriota</taxon>
        <taxon>Desulfobacteria</taxon>
        <taxon>Desulfobacterales</taxon>
        <taxon>Desulfatirhabdiaceae</taxon>
        <taxon>Desulfatirhabdium</taxon>
    </lineage>
</organism>
<accession>A0A7C4RSU1</accession>
<reference evidence="1" key="1">
    <citation type="journal article" date="2020" name="mSystems">
        <title>Genome- and Community-Level Interaction Insights into Carbon Utilization and Element Cycling Functions of Hydrothermarchaeota in Hydrothermal Sediment.</title>
        <authorList>
            <person name="Zhou Z."/>
            <person name="Liu Y."/>
            <person name="Xu W."/>
            <person name="Pan J."/>
            <person name="Luo Z.H."/>
            <person name="Li M."/>
        </authorList>
    </citation>
    <scope>NUCLEOTIDE SEQUENCE [LARGE SCALE GENOMIC DNA]</scope>
    <source>
        <strain evidence="1">SpSt-477</strain>
    </source>
</reference>
<gene>
    <name evidence="1" type="ORF">ENS29_10440</name>
</gene>
<protein>
    <submittedName>
        <fullName evidence="1">Uncharacterized protein</fullName>
    </submittedName>
</protein>
<proteinExistence type="predicted"/>